<dbReference type="AlphaFoldDB" id="A0A523W691"/>
<evidence type="ECO:0000313" key="3">
    <source>
        <dbReference type="Proteomes" id="UP000319130"/>
    </source>
</evidence>
<dbReference type="EMBL" id="SOIZ01000176">
    <property type="protein sequence ID" value="TET62520.1"/>
    <property type="molecule type" value="Genomic_DNA"/>
</dbReference>
<proteinExistence type="predicted"/>
<dbReference type="GO" id="GO:0016625">
    <property type="term" value="F:oxidoreductase activity, acting on the aldehyde or oxo group of donors, iron-sulfur protein as acceptor"/>
    <property type="evidence" value="ECO:0007669"/>
    <property type="project" value="InterPro"/>
</dbReference>
<reference evidence="2 3" key="1">
    <citation type="submission" date="2019-03" db="EMBL/GenBank/DDBJ databases">
        <title>Metabolic potential of uncultured bacteria and archaea associated with petroleum seepage in deep-sea sediments.</title>
        <authorList>
            <person name="Dong X."/>
            <person name="Hubert C."/>
        </authorList>
    </citation>
    <scope>NUCLEOTIDE SEQUENCE [LARGE SCALE GENOMIC DNA]</scope>
    <source>
        <strain evidence="2">E29_bin52</strain>
    </source>
</reference>
<sequence>KMYVPAKKGFRAGKIPPVTDLLREYYELRKWDKEGVPAKEKLEKLDLLNYYRNRI</sequence>
<accession>A0A523W691</accession>
<evidence type="ECO:0000259" key="1">
    <source>
        <dbReference type="Pfam" id="PF01314"/>
    </source>
</evidence>
<feature type="non-terminal residue" evidence="2">
    <location>
        <position position="1"/>
    </location>
</feature>
<dbReference type="GO" id="GO:0051536">
    <property type="term" value="F:iron-sulfur cluster binding"/>
    <property type="evidence" value="ECO:0007669"/>
    <property type="project" value="InterPro"/>
</dbReference>
<feature type="domain" description="Aldehyde ferredoxin oxidoreductase C-terminal" evidence="1">
    <location>
        <begin position="4"/>
        <end position="47"/>
    </location>
</feature>
<dbReference type="Pfam" id="PF01314">
    <property type="entry name" value="AFOR_C"/>
    <property type="match status" value="1"/>
</dbReference>
<dbReference type="InterPro" id="IPR036021">
    <property type="entry name" value="Tungsten_al_ferr_oxy-like_C"/>
</dbReference>
<evidence type="ECO:0000313" key="2">
    <source>
        <dbReference type="EMBL" id="TET62520.1"/>
    </source>
</evidence>
<dbReference type="InterPro" id="IPR001203">
    <property type="entry name" value="OxRdtase_Ald_Fedxn_C"/>
</dbReference>
<dbReference type="GO" id="GO:0009055">
    <property type="term" value="F:electron transfer activity"/>
    <property type="evidence" value="ECO:0007669"/>
    <property type="project" value="InterPro"/>
</dbReference>
<gene>
    <name evidence="2" type="ORF">E3J48_04055</name>
</gene>
<comment type="caution">
    <text evidence="2">The sequence shown here is derived from an EMBL/GenBank/DDBJ whole genome shotgun (WGS) entry which is preliminary data.</text>
</comment>
<dbReference type="InterPro" id="IPR013985">
    <property type="entry name" value="Ald_Fedxn_OxRdtase_dom3"/>
</dbReference>
<dbReference type="Proteomes" id="UP000319130">
    <property type="component" value="Unassembled WGS sequence"/>
</dbReference>
<dbReference type="SUPFAM" id="SSF48310">
    <property type="entry name" value="Aldehyde ferredoxin oxidoreductase, C-terminal domains"/>
    <property type="match status" value="1"/>
</dbReference>
<organism evidence="2 3">
    <name type="scientific">Aerophobetes bacterium</name>
    <dbReference type="NCBI Taxonomy" id="2030807"/>
    <lineage>
        <taxon>Bacteria</taxon>
        <taxon>Candidatus Aerophobota</taxon>
    </lineage>
</organism>
<name>A0A523W691_UNCAE</name>
<dbReference type="Gene3D" id="1.10.599.10">
    <property type="entry name" value="Aldehyde Ferredoxin Oxidoreductase Protein, subunit A, domain 3"/>
    <property type="match status" value="1"/>
</dbReference>
<protein>
    <recommendedName>
        <fullName evidence="1">Aldehyde ferredoxin oxidoreductase C-terminal domain-containing protein</fullName>
    </recommendedName>
</protein>